<evidence type="ECO:0000256" key="3">
    <source>
        <dbReference type="ARBA" id="ARBA00022741"/>
    </source>
</evidence>
<comment type="pathway">
    <text evidence="8">Amino-acid biosynthesis; L-threonine biosynthesis; L-threonine from L-aspartate: step 1/5.</text>
</comment>
<keyword evidence="4 7" id="KW-0418">Kinase</keyword>
<accession>A0A6C9QC69</accession>
<dbReference type="InterPro" id="IPR036393">
    <property type="entry name" value="AceGlu_kinase-like_sf"/>
</dbReference>
<dbReference type="GO" id="GO:0009089">
    <property type="term" value="P:lysine biosynthetic process via diaminopimelate"/>
    <property type="evidence" value="ECO:0007669"/>
    <property type="project" value="UniProtKB-UniPathway"/>
</dbReference>
<comment type="pathway">
    <text evidence="1 8">Amino-acid biosynthesis; L-lysine biosynthesis via DAP pathway; (S)-tetrahydrodipicolinate from L-aspartate: step 1/4.</text>
</comment>
<dbReference type="GO" id="GO:0005524">
    <property type="term" value="F:ATP binding"/>
    <property type="evidence" value="ECO:0007669"/>
    <property type="project" value="UniProtKB-KW"/>
</dbReference>
<protein>
    <recommendedName>
        <fullName evidence="7">Aspartokinase</fullName>
        <ecNumber evidence="7">2.7.2.4</ecNumber>
    </recommendedName>
</protein>
<name>A0A6C9QC69_ECOLX</name>
<dbReference type="UniPathway" id="UPA00051">
    <property type="reaction ID" value="UER00462"/>
</dbReference>
<reference evidence="10" key="1">
    <citation type="journal article" date="2019" name="Nat. Med.">
        <title>A library of human gut bacterial isolates paired with longitudinal multiomics data enables mechanistic microbiome research.</title>
        <authorList>
            <person name="Poyet M."/>
            <person name="Groussin M."/>
            <person name="Gibbons S.M."/>
            <person name="Avila-Pacheco J."/>
            <person name="Jiang X."/>
            <person name="Kearney S.M."/>
            <person name="Perrotta A.R."/>
            <person name="Berdy B."/>
            <person name="Zhao S."/>
            <person name="Lieberman T.D."/>
            <person name="Swanson P.K."/>
            <person name="Smith M."/>
            <person name="Roesemann S."/>
            <person name="Alexander J.E."/>
            <person name="Rich S.A."/>
            <person name="Livny J."/>
            <person name="Vlamakis H."/>
            <person name="Clish C."/>
            <person name="Bullock K."/>
            <person name="Deik A."/>
            <person name="Scott J."/>
            <person name="Pierce K.A."/>
            <person name="Xavier R.J."/>
            <person name="Alm E.J."/>
        </authorList>
    </citation>
    <scope>NUCLEOTIDE SEQUENCE</scope>
    <source>
        <strain evidence="10">BIOML-A446</strain>
    </source>
</reference>
<dbReference type="Gene3D" id="3.40.1160.10">
    <property type="entry name" value="Acetylglutamate kinase-like"/>
    <property type="match status" value="1"/>
</dbReference>
<proteinExistence type="inferred from homology"/>
<keyword evidence="8" id="KW-0028">Amino-acid biosynthesis</keyword>
<comment type="pathway">
    <text evidence="8">Amino-acid biosynthesis; L-methionine biosynthesis via de novo pathway; L-homoserine from L-aspartate: step 1/3.</text>
</comment>
<evidence type="ECO:0000256" key="8">
    <source>
        <dbReference type="RuleBase" id="RU004249"/>
    </source>
</evidence>
<dbReference type="InterPro" id="IPR041743">
    <property type="entry name" value="AK-HSDH_N"/>
</dbReference>
<dbReference type="EC" id="2.7.2.4" evidence="7"/>
<dbReference type="NCBIfam" id="TIGR00657">
    <property type="entry name" value="asp_kinases"/>
    <property type="match status" value="1"/>
</dbReference>
<comment type="catalytic activity">
    <reaction evidence="7">
        <text>L-aspartate + ATP = 4-phospho-L-aspartate + ADP</text>
        <dbReference type="Rhea" id="RHEA:23776"/>
        <dbReference type="ChEBI" id="CHEBI:29991"/>
        <dbReference type="ChEBI" id="CHEBI:30616"/>
        <dbReference type="ChEBI" id="CHEBI:57535"/>
        <dbReference type="ChEBI" id="CHEBI:456216"/>
        <dbReference type="EC" id="2.7.2.4"/>
    </reaction>
</comment>
<dbReference type="AlphaFoldDB" id="A0A6C9QC69"/>
<evidence type="ECO:0000256" key="5">
    <source>
        <dbReference type="ARBA" id="ARBA00022840"/>
    </source>
</evidence>
<dbReference type="GO" id="GO:0009090">
    <property type="term" value="P:homoserine biosynthetic process"/>
    <property type="evidence" value="ECO:0007669"/>
    <property type="project" value="TreeGrafter"/>
</dbReference>
<feature type="non-terminal residue" evidence="10">
    <location>
        <position position="329"/>
    </location>
</feature>
<evidence type="ECO:0000256" key="7">
    <source>
        <dbReference type="RuleBase" id="RU003448"/>
    </source>
</evidence>
<keyword evidence="2 7" id="KW-0808">Transferase</keyword>
<dbReference type="GO" id="GO:0004412">
    <property type="term" value="F:homoserine dehydrogenase activity"/>
    <property type="evidence" value="ECO:0007669"/>
    <property type="project" value="InterPro"/>
</dbReference>
<comment type="similarity">
    <text evidence="7">Belongs to the aspartokinase family.</text>
</comment>
<evidence type="ECO:0000256" key="6">
    <source>
        <dbReference type="ARBA" id="ARBA00022857"/>
    </source>
</evidence>
<dbReference type="InterPro" id="IPR011147">
    <property type="entry name" value="Bifunc_Aspkin/hSer_DH"/>
</dbReference>
<keyword evidence="6" id="KW-0521">NADP</keyword>
<gene>
    <name evidence="10" type="ORF">GKE65_12225</name>
</gene>
<dbReference type="PROSITE" id="PS00324">
    <property type="entry name" value="ASPARTOKINASE"/>
    <property type="match status" value="1"/>
</dbReference>
<dbReference type="Pfam" id="PF00696">
    <property type="entry name" value="AA_kinase"/>
    <property type="match status" value="1"/>
</dbReference>
<dbReference type="PANTHER" id="PTHR43070">
    <property type="match status" value="1"/>
</dbReference>
<evidence type="ECO:0000256" key="1">
    <source>
        <dbReference type="ARBA" id="ARBA00004766"/>
    </source>
</evidence>
<evidence type="ECO:0000259" key="9">
    <source>
        <dbReference type="Pfam" id="PF00696"/>
    </source>
</evidence>
<feature type="domain" description="Aspartate/glutamate/uridylate kinase" evidence="9">
    <location>
        <begin position="2"/>
        <end position="284"/>
    </location>
</feature>
<dbReference type="GO" id="GO:0009088">
    <property type="term" value="P:threonine biosynthetic process"/>
    <property type="evidence" value="ECO:0007669"/>
    <property type="project" value="UniProtKB-UniPathway"/>
</dbReference>
<dbReference type="EMBL" id="WKRU01000109">
    <property type="protein sequence ID" value="MSL38986.1"/>
    <property type="molecule type" value="Genomic_DNA"/>
</dbReference>
<evidence type="ECO:0000256" key="2">
    <source>
        <dbReference type="ARBA" id="ARBA00022679"/>
    </source>
</evidence>
<dbReference type="PANTHER" id="PTHR43070:SF3">
    <property type="entry name" value="HOMOSERINE DEHYDROGENASE"/>
    <property type="match status" value="1"/>
</dbReference>
<comment type="caution">
    <text evidence="10">The sequence shown here is derived from an EMBL/GenBank/DDBJ whole genome shotgun (WGS) entry which is preliminary data.</text>
</comment>
<dbReference type="GO" id="GO:0004072">
    <property type="term" value="F:aspartate kinase activity"/>
    <property type="evidence" value="ECO:0007669"/>
    <property type="project" value="UniProtKB-EC"/>
</dbReference>
<keyword evidence="5" id="KW-0067">ATP-binding</keyword>
<evidence type="ECO:0000313" key="10">
    <source>
        <dbReference type="EMBL" id="MSL38986.1"/>
    </source>
</evidence>
<dbReference type="InterPro" id="IPR018042">
    <property type="entry name" value="Aspartate_kinase_CS"/>
</dbReference>
<dbReference type="CDD" id="cd04257">
    <property type="entry name" value="AAK_AK-HSDH"/>
    <property type="match status" value="1"/>
</dbReference>
<dbReference type="FunFam" id="3.40.1160.10:FF:000022">
    <property type="entry name" value="Bifunctional aspartokinase/homoserine dehydrogenase"/>
    <property type="match status" value="1"/>
</dbReference>
<organism evidence="10">
    <name type="scientific">Escherichia coli</name>
    <dbReference type="NCBI Taxonomy" id="562"/>
    <lineage>
        <taxon>Bacteria</taxon>
        <taxon>Pseudomonadati</taxon>
        <taxon>Pseudomonadota</taxon>
        <taxon>Gammaproteobacteria</taxon>
        <taxon>Enterobacterales</taxon>
        <taxon>Enterobacteriaceae</taxon>
        <taxon>Escherichia</taxon>
    </lineage>
</organism>
<dbReference type="UniPathway" id="UPA00034">
    <property type="reaction ID" value="UER00015"/>
</dbReference>
<dbReference type="SUPFAM" id="SSF53633">
    <property type="entry name" value="Carbamate kinase-like"/>
    <property type="match status" value="1"/>
</dbReference>
<evidence type="ECO:0000256" key="4">
    <source>
        <dbReference type="ARBA" id="ARBA00022777"/>
    </source>
</evidence>
<keyword evidence="3" id="KW-0547">Nucleotide-binding</keyword>
<dbReference type="InterPro" id="IPR001048">
    <property type="entry name" value="Asp/Glu/Uridylate_kinase"/>
</dbReference>
<dbReference type="InterPro" id="IPR001341">
    <property type="entry name" value="Asp_kinase"/>
</dbReference>
<dbReference type="UniPathway" id="UPA00050">
    <property type="reaction ID" value="UER00461"/>
</dbReference>
<sequence length="329" mass="35170">MRVLKFGGTSVANAERFLRVADILESNARQGQVATVLSAPAKITNHLVAMIEKTISGQDALPNISDAERIFAELLTGLAAAQPGFPLAQLKTFVDQEFAQIKHVLHGISLLGQCPDSINAALICRGEKMSIAIMAGVLEARGHNVTVIDPVEKLLAVGHYLESTVDIAESTRRIAASRIPADHMVLMAGFTAGNEKGELVVLGRNGSDYSAAVLAACLRADCCEIWTDVDGVYTCDPRQVPDARLLKSMSYQEAMELSYFGAKVLHPRTITPIAQFQIPCLIKNTGNPQAPGTLIGASRDEDELPVKGISNLNNMAMFSVSGPGMKGMV</sequence>